<proteinExistence type="predicted"/>
<dbReference type="EMBL" id="FQZO01000002">
    <property type="protein sequence ID" value="SHI90130.1"/>
    <property type="molecule type" value="Genomic_DNA"/>
</dbReference>
<evidence type="ECO:0008006" key="3">
    <source>
        <dbReference type="Google" id="ProtNLM"/>
    </source>
</evidence>
<gene>
    <name evidence="1" type="ORF">SAMN05444401_1732</name>
</gene>
<keyword evidence="2" id="KW-1185">Reference proteome</keyword>
<dbReference type="AlphaFoldDB" id="A0A1M6EXJ7"/>
<sequence>MPSINRDMYPIILETKVKIRTPSGATKETWDKAITIAVAIYDIDDRINTQSAKFNDSSHTGLTRYKDIKEGINRIRKGDTVYNILSAKTKGRLTQLYLKVADTNV</sequence>
<dbReference type="OrthoDB" id="1911689at2"/>
<dbReference type="Gene3D" id="2.40.10.270">
    <property type="entry name" value="Bacteriophage SPP1 head-tail adaptor protein"/>
    <property type="match status" value="1"/>
</dbReference>
<dbReference type="RefSeq" id="WP_073005556.1">
    <property type="nucleotide sequence ID" value="NZ_FQZO01000002.1"/>
</dbReference>
<dbReference type="Pfam" id="PF05521">
    <property type="entry name" value="Phage_HCP"/>
    <property type="match status" value="1"/>
</dbReference>
<evidence type="ECO:0000313" key="1">
    <source>
        <dbReference type="EMBL" id="SHI90130.1"/>
    </source>
</evidence>
<reference evidence="1 2" key="1">
    <citation type="submission" date="2016-11" db="EMBL/GenBank/DDBJ databases">
        <authorList>
            <person name="Jaros S."/>
            <person name="Januszkiewicz K."/>
            <person name="Wedrychowicz H."/>
        </authorList>
    </citation>
    <scope>NUCLEOTIDE SEQUENCE [LARGE SCALE GENOMIC DNA]</scope>
    <source>
        <strain evidence="1 2">DSM 21864</strain>
    </source>
</reference>
<name>A0A1M6EXJ7_9CLOT</name>
<organism evidence="1 2">
    <name type="scientific">Clostridium amylolyticum</name>
    <dbReference type="NCBI Taxonomy" id="1121298"/>
    <lineage>
        <taxon>Bacteria</taxon>
        <taxon>Bacillati</taxon>
        <taxon>Bacillota</taxon>
        <taxon>Clostridia</taxon>
        <taxon>Eubacteriales</taxon>
        <taxon>Clostridiaceae</taxon>
        <taxon>Clostridium</taxon>
    </lineage>
</organism>
<dbReference type="Proteomes" id="UP000184080">
    <property type="component" value="Unassembled WGS sequence"/>
</dbReference>
<evidence type="ECO:0000313" key="2">
    <source>
        <dbReference type="Proteomes" id="UP000184080"/>
    </source>
</evidence>
<accession>A0A1M6EXJ7</accession>
<dbReference type="STRING" id="1121298.SAMN05444401_1732"/>
<protein>
    <recommendedName>
        <fullName evidence="3">Phage head-tail adaptor, putative, SPP1 family</fullName>
    </recommendedName>
</protein>
<dbReference type="InterPro" id="IPR008767">
    <property type="entry name" value="Phage_SPP1_head-tail_adaptor"/>
</dbReference>
<dbReference type="InterPro" id="IPR038666">
    <property type="entry name" value="SSP1_head-tail_sf"/>
</dbReference>